<protein>
    <submittedName>
        <fullName evidence="2">Uncharacterized protein</fullName>
    </submittedName>
</protein>
<evidence type="ECO:0000256" key="1">
    <source>
        <dbReference type="SAM" id="MobiDB-lite"/>
    </source>
</evidence>
<dbReference type="RefSeq" id="WP_132512689.1">
    <property type="nucleotide sequence ID" value="NZ_SMKP01000080.1"/>
</dbReference>
<evidence type="ECO:0000313" key="3">
    <source>
        <dbReference type="Proteomes" id="UP000294543"/>
    </source>
</evidence>
<sequence>MSTPDNTAKPGRSRIPELSSIPWEGPSAITRYAQVGRNLARDLGEEFALGSDELYAVLIRSFKGHPVLSVFGAPDVRRRARRVVKRLKRAAELQRGAGVELVKFHAQFRKEFVEVLPPAKPEKRRTEFNWKEEA</sequence>
<name>A0A4R4WFK2_9ACTN</name>
<organism evidence="2 3">
    <name type="scientific">Nonomuraea diastatica</name>
    <dbReference type="NCBI Taxonomy" id="1848329"/>
    <lineage>
        <taxon>Bacteria</taxon>
        <taxon>Bacillati</taxon>
        <taxon>Actinomycetota</taxon>
        <taxon>Actinomycetes</taxon>
        <taxon>Streptosporangiales</taxon>
        <taxon>Streptosporangiaceae</taxon>
        <taxon>Nonomuraea</taxon>
    </lineage>
</organism>
<reference evidence="2 3" key="1">
    <citation type="submission" date="2019-03" db="EMBL/GenBank/DDBJ databases">
        <title>Draft genome sequences of novel Actinobacteria.</title>
        <authorList>
            <person name="Sahin N."/>
            <person name="Ay H."/>
            <person name="Saygin H."/>
        </authorList>
    </citation>
    <scope>NUCLEOTIDE SEQUENCE [LARGE SCALE GENOMIC DNA]</scope>
    <source>
        <strain evidence="2 3">KC712</strain>
    </source>
</reference>
<dbReference type="EMBL" id="SMKP01000080">
    <property type="protein sequence ID" value="TDD17868.1"/>
    <property type="molecule type" value="Genomic_DNA"/>
</dbReference>
<accession>A0A4R4WFK2</accession>
<keyword evidence="3" id="KW-1185">Reference proteome</keyword>
<feature type="region of interest" description="Disordered" evidence="1">
    <location>
        <begin position="1"/>
        <end position="20"/>
    </location>
</feature>
<evidence type="ECO:0000313" key="2">
    <source>
        <dbReference type="EMBL" id="TDD17868.1"/>
    </source>
</evidence>
<comment type="caution">
    <text evidence="2">The sequence shown here is derived from an EMBL/GenBank/DDBJ whole genome shotgun (WGS) entry which is preliminary data.</text>
</comment>
<dbReference type="AlphaFoldDB" id="A0A4R4WFK2"/>
<dbReference type="Proteomes" id="UP000294543">
    <property type="component" value="Unassembled WGS sequence"/>
</dbReference>
<proteinExistence type="predicted"/>
<gene>
    <name evidence="2" type="ORF">E1294_26590</name>
</gene>
<dbReference type="OrthoDB" id="3478985at2"/>